<feature type="compositionally biased region" description="Polar residues" evidence="2">
    <location>
        <begin position="275"/>
        <end position="286"/>
    </location>
</feature>
<dbReference type="PANTHER" id="PTHR28298:SF1">
    <property type="entry name" value="EISOSOME PROTEIN 1"/>
    <property type="match status" value="1"/>
</dbReference>
<feature type="region of interest" description="Disordered" evidence="2">
    <location>
        <begin position="266"/>
        <end position="294"/>
    </location>
</feature>
<feature type="compositionally biased region" description="Basic and acidic residues" evidence="2">
    <location>
        <begin position="726"/>
        <end position="738"/>
    </location>
</feature>
<dbReference type="Proteomes" id="UP001140560">
    <property type="component" value="Unassembled WGS sequence"/>
</dbReference>
<keyword evidence="4" id="KW-1185">Reference proteome</keyword>
<evidence type="ECO:0000313" key="4">
    <source>
        <dbReference type="Proteomes" id="UP001140560"/>
    </source>
</evidence>
<evidence type="ECO:0000256" key="1">
    <source>
        <dbReference type="SAM" id="Coils"/>
    </source>
</evidence>
<feature type="compositionally biased region" description="Low complexity" evidence="2">
    <location>
        <begin position="347"/>
        <end position="360"/>
    </location>
</feature>
<keyword evidence="1" id="KW-0175">Coiled coil</keyword>
<dbReference type="OrthoDB" id="4070583at2759"/>
<dbReference type="AlphaFoldDB" id="A0A9W9CM54"/>
<dbReference type="GO" id="GO:0070941">
    <property type="term" value="P:eisosome assembly"/>
    <property type="evidence" value="ECO:0007669"/>
    <property type="project" value="TreeGrafter"/>
</dbReference>
<evidence type="ECO:0000256" key="2">
    <source>
        <dbReference type="SAM" id="MobiDB-lite"/>
    </source>
</evidence>
<feature type="region of interest" description="Disordered" evidence="2">
    <location>
        <begin position="342"/>
        <end position="371"/>
    </location>
</feature>
<dbReference type="EMBL" id="JAPEUY010000008">
    <property type="protein sequence ID" value="KAJ4370511.1"/>
    <property type="molecule type" value="Genomic_DNA"/>
</dbReference>
<dbReference type="PANTHER" id="PTHR28298">
    <property type="entry name" value="EISOSOME PROTEIN 1"/>
    <property type="match status" value="1"/>
</dbReference>
<protein>
    <submittedName>
        <fullName evidence="3">Eisosome assembly protein</fullName>
    </submittedName>
</protein>
<sequence length="868" mass="94273">MDTTTRTANAPHTADSGPLEGSEVMAPPKSSSAGTSMPCPDPSAHQTKNSTLQNHASAAALYSTRPSSSSAPRANEPRGANPLGPDGKLSSASAATSLKYARAHDLPGFPIVGIDTKSSAGTAALLANQNKKSPEWWKPEQSAAAGKAALLANGYKMAPLWQPEASAAGSKAALLAHRDGAKLNLWAPEASAEGNSAANIAMRKNYLGPDVDYGYTDQGRKNAFTAATGAHSASGRKRAQSNPALAELYPDANNSARNALNAATLAHSPSLKAKPQTTPVTDSNRLGSGAMQAARIQHAKSISRDMYTSTPPVALEVDEKKHNDALRASAISMAKKMYDLQQQNVDRSASSAARTGATAAHSQKPAAEEGDIKQQAMRYIGIQEAAQKLAQERLAKIGYDENAAYRSYYGYEQPTRSKLSMRRGRNRAYSASETAAANDSDSDEDDLRSRRIRSQMQQLNQQVADLDAKKRTDDRKNLLAAAQRKVQAQMQAQDKKIYDETGKMSPAMINEWDEKARQRALANSEARMENHGKVHIGNGKWMDQGDIDAIAQARIQPTLDEITEKTEKRLAEDEKRRAVEEERRLDLEEKKRRERIEKERAAEIKAEEKHARDEEKRLAKTRAAEEKTSARQEKEAEKIKKAEEERLAREEKRKSKEAPRAVLGADTATGTVQDNDDLYQDPASTTPTQHAAEHDSSDPTSPTSPTSPNSSKGFKSLLNKLKRRSKPSEADEKNKEKAPGFIGGAALRSSTSQPSSATSQPHHESTEEQRPTNLGDVEPTVVPHVDEDRYSDVSSLSIDYDEGDAVRGRSAERIASGATVTSDGTEFEEAKDHFDEDLAPPPAFSSEADKVRKEGSPNRDSKFHEVGI</sequence>
<feature type="compositionally biased region" description="Low complexity" evidence="2">
    <location>
        <begin position="698"/>
        <end position="719"/>
    </location>
</feature>
<feature type="compositionally biased region" description="Low complexity" evidence="2">
    <location>
        <begin position="749"/>
        <end position="760"/>
    </location>
</feature>
<reference evidence="3" key="1">
    <citation type="submission" date="2022-10" db="EMBL/GenBank/DDBJ databases">
        <title>Tapping the CABI collections for fungal endophytes: first genome assemblies for Collariella, Neodidymelliopsis, Ascochyta clinopodiicola, Didymella pomorum, Didymosphaeria variabile, Neocosmospora piperis and Neocucurbitaria cava.</title>
        <authorList>
            <person name="Hill R."/>
        </authorList>
    </citation>
    <scope>NUCLEOTIDE SEQUENCE</scope>
    <source>
        <strain evidence="3">IMI 356814</strain>
    </source>
</reference>
<organism evidence="3 4">
    <name type="scientific">Neocucurbitaria cava</name>
    <dbReference type="NCBI Taxonomy" id="798079"/>
    <lineage>
        <taxon>Eukaryota</taxon>
        <taxon>Fungi</taxon>
        <taxon>Dikarya</taxon>
        <taxon>Ascomycota</taxon>
        <taxon>Pezizomycotina</taxon>
        <taxon>Dothideomycetes</taxon>
        <taxon>Pleosporomycetidae</taxon>
        <taxon>Pleosporales</taxon>
        <taxon>Pleosporineae</taxon>
        <taxon>Cucurbitariaceae</taxon>
        <taxon>Neocucurbitaria</taxon>
    </lineage>
</organism>
<feature type="region of interest" description="Disordered" evidence="2">
    <location>
        <begin position="1"/>
        <end position="91"/>
    </location>
</feature>
<dbReference type="Pfam" id="PF12757">
    <property type="entry name" value="Eisosome1"/>
    <property type="match status" value="1"/>
</dbReference>
<name>A0A9W9CM54_9PLEO</name>
<proteinExistence type="predicted"/>
<dbReference type="InterPro" id="IPR024527">
    <property type="entry name" value="Eisosome1"/>
</dbReference>
<evidence type="ECO:0000313" key="3">
    <source>
        <dbReference type="EMBL" id="KAJ4370511.1"/>
    </source>
</evidence>
<feature type="coiled-coil region" evidence="1">
    <location>
        <begin position="449"/>
        <end position="476"/>
    </location>
</feature>
<feature type="region of interest" description="Disordered" evidence="2">
    <location>
        <begin position="415"/>
        <end position="448"/>
    </location>
</feature>
<feature type="compositionally biased region" description="Low complexity" evidence="2">
    <location>
        <begin position="430"/>
        <end position="439"/>
    </location>
</feature>
<feature type="compositionally biased region" description="Polar residues" evidence="2">
    <location>
        <begin position="1"/>
        <end position="10"/>
    </location>
</feature>
<gene>
    <name evidence="3" type="primary">EIS1</name>
    <name evidence="3" type="ORF">N0V83_005032</name>
</gene>
<accession>A0A9W9CM54</accession>
<feature type="compositionally biased region" description="Basic and acidic residues" evidence="2">
    <location>
        <begin position="588"/>
        <end position="659"/>
    </location>
</feature>
<feature type="compositionally biased region" description="Polar residues" evidence="2">
    <location>
        <begin position="44"/>
        <end position="56"/>
    </location>
</feature>
<feature type="compositionally biased region" description="Low complexity" evidence="2">
    <location>
        <begin position="65"/>
        <end position="74"/>
    </location>
</feature>
<feature type="compositionally biased region" description="Basic and acidic residues" evidence="2">
    <location>
        <begin position="847"/>
        <end position="868"/>
    </location>
</feature>
<feature type="region of interest" description="Disordered" evidence="2">
    <location>
        <begin position="588"/>
        <end position="868"/>
    </location>
</feature>
<comment type="caution">
    <text evidence="3">The sequence shown here is derived from an EMBL/GenBank/DDBJ whole genome shotgun (WGS) entry which is preliminary data.</text>
</comment>
<feature type="compositionally biased region" description="Basic and acidic residues" evidence="2">
    <location>
        <begin position="761"/>
        <end position="770"/>
    </location>
</feature>